<dbReference type="Proteomes" id="UP000887576">
    <property type="component" value="Unplaced"/>
</dbReference>
<evidence type="ECO:0000313" key="1">
    <source>
        <dbReference type="Proteomes" id="UP000887576"/>
    </source>
</evidence>
<dbReference type="WBParaSite" id="JU765_v2.g376.t2">
    <property type="protein sequence ID" value="JU765_v2.g376.t2"/>
    <property type="gene ID" value="JU765_v2.g376"/>
</dbReference>
<protein>
    <submittedName>
        <fullName evidence="2">Uncharacterized protein</fullName>
    </submittedName>
</protein>
<reference evidence="2" key="1">
    <citation type="submission" date="2022-11" db="UniProtKB">
        <authorList>
            <consortium name="WormBaseParasite"/>
        </authorList>
    </citation>
    <scope>IDENTIFICATION</scope>
</reference>
<organism evidence="1 2">
    <name type="scientific">Panagrolaimus sp. JU765</name>
    <dbReference type="NCBI Taxonomy" id="591449"/>
    <lineage>
        <taxon>Eukaryota</taxon>
        <taxon>Metazoa</taxon>
        <taxon>Ecdysozoa</taxon>
        <taxon>Nematoda</taxon>
        <taxon>Chromadorea</taxon>
        <taxon>Rhabditida</taxon>
        <taxon>Tylenchina</taxon>
        <taxon>Panagrolaimomorpha</taxon>
        <taxon>Panagrolaimoidea</taxon>
        <taxon>Panagrolaimidae</taxon>
        <taxon>Panagrolaimus</taxon>
    </lineage>
</organism>
<proteinExistence type="predicted"/>
<evidence type="ECO:0000313" key="2">
    <source>
        <dbReference type="WBParaSite" id="JU765_v2.g376.t2"/>
    </source>
</evidence>
<sequence>MNQKLSTASQSRVFGSILSLDKNLFTPPTQRIPKGSVRRRHHDEYTSITDTIDIEGVGGNVQIQIMEYHDDSDDNGQNGIRSGIRTEEEDDEEDEFARHSMIVDSDLEGGRETPTSTLKRAKPSFIQRQNTLLKEYEESVGIGYQDDERTDASSPDAPDAKKMKKQISDEYLQFDATPTAISERRDSKADSEASSLSSTPTKKPLILNQTNSVDKSI</sequence>
<name>A0AC34R651_9BILA</name>
<accession>A0AC34R651</accession>